<evidence type="ECO:0000259" key="7">
    <source>
        <dbReference type="PROSITE" id="PS50809"/>
    </source>
</evidence>
<sequence>MAALDGDRDRCRSSQLAAAGAAGGSRRVTRQSVHENTKHADTPRRLKRRLKQLSRRRRRERIASSVCTARVASMTSTPDGHDRQPAMTTCGRATATCRKCKVHGVLSPMARHRKEGCAFESCDCPGCDIITKSRIEKRIYFKRFMESKARERAAASLSSNQTTSGQAATAATAPAALLQDHSELAVVPVLTLSDDDDDEEHGDGTGRVPQFVVTERTPLGVLNCKLCRRHNAPTHVSGKRCPYANCMCGSKCKAKARLKEIKQRWSMATLAERGLQNPVTPASPEGLHTPDASGTQPGAEERDDNVSVLVSTLAENPPNINLLPRLSVLNIEQCAVRIETVTVSPSEAETEDPTSDAARTDAQTSRISAVSDETAVVKAAGEIIDRIIETSFGETAGEVIGEDAVVETAVETAVETNTFEKTAAQETAPQEASVEETVVQEDAVGVSALDQAMHKLCIECSAPLASDMELQDHVDTVHMRLIPLCRLAHLFGRMHEVIWPCAEEAEIAAGEARAKCV</sequence>
<keyword evidence="3 5" id="KW-0238">DNA-binding</keyword>
<dbReference type="KEGG" id="tpal:117652321"/>
<dbReference type="Pfam" id="PF00751">
    <property type="entry name" value="DM"/>
    <property type="match status" value="1"/>
</dbReference>
<name>A0A6P9A598_THRPL</name>
<proteinExistence type="predicted"/>
<dbReference type="Gene3D" id="4.10.1040.10">
    <property type="entry name" value="DM DNA-binding domain"/>
    <property type="match status" value="1"/>
</dbReference>
<dbReference type="GO" id="GO:0043565">
    <property type="term" value="F:sequence-specific DNA binding"/>
    <property type="evidence" value="ECO:0007669"/>
    <property type="project" value="InterPro"/>
</dbReference>
<keyword evidence="8" id="KW-1185">Reference proteome</keyword>
<gene>
    <name evidence="9" type="primary">LOC117652321</name>
</gene>
<organism evidence="9">
    <name type="scientific">Thrips palmi</name>
    <name type="common">Melon thrips</name>
    <dbReference type="NCBI Taxonomy" id="161013"/>
    <lineage>
        <taxon>Eukaryota</taxon>
        <taxon>Metazoa</taxon>
        <taxon>Ecdysozoa</taxon>
        <taxon>Arthropoda</taxon>
        <taxon>Hexapoda</taxon>
        <taxon>Insecta</taxon>
        <taxon>Pterygota</taxon>
        <taxon>Neoptera</taxon>
        <taxon>Paraneoptera</taxon>
        <taxon>Thysanoptera</taxon>
        <taxon>Terebrantia</taxon>
        <taxon>Thripoidea</taxon>
        <taxon>Thripidae</taxon>
        <taxon>Thrips</taxon>
    </lineage>
</organism>
<feature type="domain" description="DM" evidence="7">
    <location>
        <begin position="97"/>
        <end position="143"/>
    </location>
</feature>
<dbReference type="RefSeq" id="XP_034253037.1">
    <property type="nucleotide sequence ID" value="XM_034397146.1"/>
</dbReference>
<evidence type="ECO:0000256" key="2">
    <source>
        <dbReference type="ARBA" id="ARBA00022833"/>
    </source>
</evidence>
<dbReference type="Proteomes" id="UP000515158">
    <property type="component" value="Unplaced"/>
</dbReference>
<dbReference type="AlphaFoldDB" id="A0A6P9A598"/>
<dbReference type="InterPro" id="IPR013087">
    <property type="entry name" value="Znf_C2H2_type"/>
</dbReference>
<dbReference type="InterPro" id="IPR001275">
    <property type="entry name" value="DM_DNA-bd"/>
</dbReference>
<keyword evidence="1 5" id="KW-0479">Metal-binding</keyword>
<feature type="compositionally biased region" description="Basic and acidic residues" evidence="6">
    <location>
        <begin position="1"/>
        <end position="12"/>
    </location>
</feature>
<evidence type="ECO:0000256" key="3">
    <source>
        <dbReference type="ARBA" id="ARBA00023125"/>
    </source>
</evidence>
<evidence type="ECO:0000313" key="8">
    <source>
        <dbReference type="Proteomes" id="UP000515158"/>
    </source>
</evidence>
<dbReference type="InParanoid" id="A0A6P9A598"/>
<evidence type="ECO:0000313" key="9">
    <source>
        <dbReference type="RefSeq" id="XP_034253037.1"/>
    </source>
</evidence>
<keyword evidence="4 5" id="KW-0539">Nucleus</keyword>
<reference evidence="9" key="1">
    <citation type="submission" date="2025-08" db="UniProtKB">
        <authorList>
            <consortium name="RefSeq"/>
        </authorList>
    </citation>
    <scope>IDENTIFICATION</scope>
    <source>
        <tissue evidence="9">Total insect</tissue>
    </source>
</reference>
<feature type="compositionally biased region" description="Basic and acidic residues" evidence="6">
    <location>
        <begin position="32"/>
        <end position="43"/>
    </location>
</feature>
<feature type="region of interest" description="Disordered" evidence="6">
    <location>
        <begin position="276"/>
        <end position="302"/>
    </location>
</feature>
<dbReference type="GO" id="GO:0006355">
    <property type="term" value="P:regulation of DNA-templated transcription"/>
    <property type="evidence" value="ECO:0007669"/>
    <property type="project" value="InterPro"/>
</dbReference>
<accession>A0A6P9A598</accession>
<feature type="region of interest" description="Disordered" evidence="6">
    <location>
        <begin position="343"/>
        <end position="365"/>
    </location>
</feature>
<keyword evidence="2 5" id="KW-0862">Zinc</keyword>
<evidence type="ECO:0000256" key="4">
    <source>
        <dbReference type="ARBA" id="ARBA00023242"/>
    </source>
</evidence>
<protein>
    <submittedName>
        <fullName evidence="9">Uncharacterized protein LOC117652321</fullName>
    </submittedName>
</protein>
<feature type="region of interest" description="Disordered" evidence="6">
    <location>
        <begin position="1"/>
        <end position="43"/>
    </location>
</feature>
<evidence type="ECO:0000256" key="5">
    <source>
        <dbReference type="PROSITE-ProRule" id="PRU00070"/>
    </source>
</evidence>
<evidence type="ECO:0000256" key="6">
    <source>
        <dbReference type="SAM" id="MobiDB-lite"/>
    </source>
</evidence>
<dbReference type="PROSITE" id="PS00028">
    <property type="entry name" value="ZINC_FINGER_C2H2_1"/>
    <property type="match status" value="1"/>
</dbReference>
<dbReference type="GO" id="GO:0005634">
    <property type="term" value="C:nucleus"/>
    <property type="evidence" value="ECO:0007669"/>
    <property type="project" value="UniProtKB-SubCell"/>
</dbReference>
<comment type="subcellular location">
    <subcellularLocation>
        <location evidence="5">Nucleus</location>
    </subcellularLocation>
</comment>
<dbReference type="GeneID" id="117652321"/>
<dbReference type="PROSITE" id="PS50809">
    <property type="entry name" value="DM_2"/>
    <property type="match status" value="1"/>
</dbReference>
<dbReference type="PROSITE" id="PS40000">
    <property type="entry name" value="DM_1"/>
    <property type="match status" value="1"/>
</dbReference>
<feature type="DNA-binding region" description="DM" evidence="5">
    <location>
        <begin position="97"/>
        <end position="143"/>
    </location>
</feature>
<evidence type="ECO:0000256" key="1">
    <source>
        <dbReference type="ARBA" id="ARBA00022723"/>
    </source>
</evidence>
<dbReference type="GO" id="GO:0046872">
    <property type="term" value="F:metal ion binding"/>
    <property type="evidence" value="ECO:0007669"/>
    <property type="project" value="UniProtKB-KW"/>
</dbReference>
<dbReference type="SUPFAM" id="SSF82927">
    <property type="entry name" value="Cysteine-rich DNA binding domain, (DM domain)"/>
    <property type="match status" value="1"/>
</dbReference>
<dbReference type="InterPro" id="IPR036407">
    <property type="entry name" value="DM_DNA-bd_sf"/>
</dbReference>